<dbReference type="PANTHER" id="PTHR48083">
    <property type="entry name" value="MEDIUM-CHAIN SPECIFIC ACYL-COA DEHYDROGENASE, MITOCHONDRIAL-RELATED"/>
    <property type="match status" value="1"/>
</dbReference>
<feature type="domain" description="Acyl-CoA dehydrogenase/oxidase C-terminal" evidence="7">
    <location>
        <begin position="243"/>
        <end position="387"/>
    </location>
</feature>
<evidence type="ECO:0000313" key="11">
    <source>
        <dbReference type="Proteomes" id="UP000642284"/>
    </source>
</evidence>
<dbReference type="InterPro" id="IPR036250">
    <property type="entry name" value="AcylCo_DH-like_C"/>
</dbReference>
<reference evidence="10 11" key="1">
    <citation type="submission" date="2020-08" db="EMBL/GenBank/DDBJ databases">
        <title>Genemic of Streptomyces polyaspartic.</title>
        <authorList>
            <person name="Liu W."/>
        </authorList>
    </citation>
    <scope>NUCLEOTIDE SEQUENCE [LARGE SCALE GENOMIC DNA]</scope>
    <source>
        <strain evidence="10 11">TRM66268-LWL</strain>
    </source>
</reference>
<dbReference type="InterPro" id="IPR009100">
    <property type="entry name" value="AcylCoA_DH/oxidase_NM_dom_sf"/>
</dbReference>
<name>A0ABR7SMI6_9ACTN</name>
<proteinExistence type="inferred from homology"/>
<dbReference type="InterPro" id="IPR037069">
    <property type="entry name" value="AcylCoA_DH/ox_N_sf"/>
</dbReference>
<feature type="domain" description="Acyl-CoA dehydrogenase/oxidase N-terminal" evidence="9">
    <location>
        <begin position="15"/>
        <end position="128"/>
    </location>
</feature>
<evidence type="ECO:0000256" key="3">
    <source>
        <dbReference type="ARBA" id="ARBA00022630"/>
    </source>
</evidence>
<comment type="similarity">
    <text evidence="2 6">Belongs to the acyl-CoA dehydrogenase family.</text>
</comment>
<sequence length="394" mass="42271">MTATLTTTARAGWFTEAEDRLREELTEHFARQVEPHIPAWESAGEIPLRDILTALGERGMLGLRFPVERGGAGHSAWSHVVLAECLGELSSDSVGMSVTVHNDMVAPMIAEAGGPEAVERHLRPALTGRHLLAHAVSEPGAGSDVAAVATTAVPVDGGYRVSGTKQWVIAGMYADAYAVLARLPEAKPPFGYVLLMVPRSAEGVTVGPADPTLGMRAAGVAGSVRLDEVFVPQSDRLGGHGLGLVTQLRQFEPERIVSACRALAIAARLLRDTRARLAERSTFGESVGSRQEIVFRLARLEADIAAARQLAYTGIDRWVAGGDHRTVSAAVKLRSSRLTRRVARECLHLYGAQGQLTEEGVNRAFRDARLFSISTGSDEMMLTALARLNGWADD</sequence>
<keyword evidence="4 6" id="KW-0274">FAD</keyword>
<dbReference type="Pfam" id="PF02770">
    <property type="entry name" value="Acyl-CoA_dh_M"/>
    <property type="match status" value="1"/>
</dbReference>
<dbReference type="Proteomes" id="UP000642284">
    <property type="component" value="Unassembled WGS sequence"/>
</dbReference>
<keyword evidence="11" id="KW-1185">Reference proteome</keyword>
<evidence type="ECO:0000256" key="4">
    <source>
        <dbReference type="ARBA" id="ARBA00022827"/>
    </source>
</evidence>
<dbReference type="Pfam" id="PF00441">
    <property type="entry name" value="Acyl-CoA_dh_1"/>
    <property type="match status" value="1"/>
</dbReference>
<dbReference type="InterPro" id="IPR009075">
    <property type="entry name" value="AcylCo_DH/oxidase_C"/>
</dbReference>
<keyword evidence="3 6" id="KW-0285">Flavoprotein</keyword>
<dbReference type="InterPro" id="IPR006089">
    <property type="entry name" value="Acyl-CoA_DH_CS"/>
</dbReference>
<gene>
    <name evidence="10" type="ORF">H9Y04_26330</name>
</gene>
<dbReference type="SUPFAM" id="SSF56645">
    <property type="entry name" value="Acyl-CoA dehydrogenase NM domain-like"/>
    <property type="match status" value="1"/>
</dbReference>
<dbReference type="Pfam" id="PF02771">
    <property type="entry name" value="Acyl-CoA_dh_N"/>
    <property type="match status" value="1"/>
</dbReference>
<dbReference type="InterPro" id="IPR006091">
    <property type="entry name" value="Acyl-CoA_Oxase/DH_mid-dom"/>
</dbReference>
<comment type="caution">
    <text evidence="10">The sequence shown here is derived from an EMBL/GenBank/DDBJ whole genome shotgun (WGS) entry which is preliminary data.</text>
</comment>
<dbReference type="InterPro" id="IPR046373">
    <property type="entry name" value="Acyl-CoA_Oxase/DH_mid-dom_sf"/>
</dbReference>
<evidence type="ECO:0000256" key="5">
    <source>
        <dbReference type="ARBA" id="ARBA00023002"/>
    </source>
</evidence>
<evidence type="ECO:0000259" key="8">
    <source>
        <dbReference type="Pfam" id="PF02770"/>
    </source>
</evidence>
<keyword evidence="5 6" id="KW-0560">Oxidoreductase</keyword>
<comment type="cofactor">
    <cofactor evidence="1 6">
        <name>FAD</name>
        <dbReference type="ChEBI" id="CHEBI:57692"/>
    </cofactor>
</comment>
<dbReference type="EMBL" id="JACTVJ010000013">
    <property type="protein sequence ID" value="MBC9716064.1"/>
    <property type="molecule type" value="Genomic_DNA"/>
</dbReference>
<dbReference type="Gene3D" id="2.40.110.10">
    <property type="entry name" value="Butyryl-CoA Dehydrogenase, subunit A, domain 2"/>
    <property type="match status" value="1"/>
</dbReference>
<feature type="domain" description="Acyl-CoA oxidase/dehydrogenase middle" evidence="8">
    <location>
        <begin position="134"/>
        <end position="228"/>
    </location>
</feature>
<evidence type="ECO:0000313" key="10">
    <source>
        <dbReference type="EMBL" id="MBC9716064.1"/>
    </source>
</evidence>
<protein>
    <submittedName>
        <fullName evidence="10">Acyl-CoA dehydrogenase family protein</fullName>
    </submittedName>
</protein>
<evidence type="ECO:0000256" key="6">
    <source>
        <dbReference type="RuleBase" id="RU362125"/>
    </source>
</evidence>
<evidence type="ECO:0000259" key="7">
    <source>
        <dbReference type="Pfam" id="PF00441"/>
    </source>
</evidence>
<evidence type="ECO:0000256" key="1">
    <source>
        <dbReference type="ARBA" id="ARBA00001974"/>
    </source>
</evidence>
<dbReference type="PANTHER" id="PTHR48083:SF6">
    <property type="entry name" value="ACYL-COA DEHYDROGENASE 6"/>
    <property type="match status" value="1"/>
</dbReference>
<evidence type="ECO:0000256" key="2">
    <source>
        <dbReference type="ARBA" id="ARBA00009347"/>
    </source>
</evidence>
<evidence type="ECO:0000259" key="9">
    <source>
        <dbReference type="Pfam" id="PF02771"/>
    </source>
</evidence>
<dbReference type="InterPro" id="IPR013786">
    <property type="entry name" value="AcylCoA_DH/ox_N"/>
</dbReference>
<dbReference type="RefSeq" id="WP_187816533.1">
    <property type="nucleotide sequence ID" value="NZ_JACTVJ010000013.1"/>
</dbReference>
<accession>A0ABR7SMI6</accession>
<dbReference type="Gene3D" id="1.10.540.10">
    <property type="entry name" value="Acyl-CoA dehydrogenase/oxidase, N-terminal domain"/>
    <property type="match status" value="1"/>
</dbReference>
<dbReference type="SUPFAM" id="SSF47203">
    <property type="entry name" value="Acyl-CoA dehydrogenase C-terminal domain-like"/>
    <property type="match status" value="1"/>
</dbReference>
<dbReference type="Gene3D" id="1.20.140.10">
    <property type="entry name" value="Butyryl-CoA Dehydrogenase, subunit A, domain 3"/>
    <property type="match status" value="1"/>
</dbReference>
<organism evidence="10 11">
    <name type="scientific">Streptomyces polyasparticus</name>
    <dbReference type="NCBI Taxonomy" id="2767826"/>
    <lineage>
        <taxon>Bacteria</taxon>
        <taxon>Bacillati</taxon>
        <taxon>Actinomycetota</taxon>
        <taxon>Actinomycetes</taxon>
        <taxon>Kitasatosporales</taxon>
        <taxon>Streptomycetaceae</taxon>
        <taxon>Streptomyces</taxon>
    </lineage>
</organism>
<dbReference type="PROSITE" id="PS00072">
    <property type="entry name" value="ACYL_COA_DH_1"/>
    <property type="match status" value="1"/>
</dbReference>
<dbReference type="InterPro" id="IPR050741">
    <property type="entry name" value="Acyl-CoA_dehydrogenase"/>
</dbReference>